<keyword evidence="3" id="KW-0804">Transcription</keyword>
<keyword evidence="2" id="KW-0805">Transcription regulation</keyword>
<evidence type="ECO:0000256" key="3">
    <source>
        <dbReference type="ARBA" id="ARBA00023163"/>
    </source>
</evidence>
<dbReference type="SMART" id="SM01134">
    <property type="entry name" value="DeoRC"/>
    <property type="match status" value="1"/>
</dbReference>
<dbReference type="PANTHER" id="PTHR30363:SF4">
    <property type="entry name" value="GLYCEROL-3-PHOSPHATE REGULON REPRESSOR"/>
    <property type="match status" value="1"/>
</dbReference>
<proteinExistence type="predicted"/>
<dbReference type="Proteomes" id="UP001166585">
    <property type="component" value="Unassembled WGS sequence"/>
</dbReference>
<evidence type="ECO:0000313" key="6">
    <source>
        <dbReference type="Proteomes" id="UP001166585"/>
    </source>
</evidence>
<reference evidence="5" key="1">
    <citation type="submission" date="2021-05" db="EMBL/GenBank/DDBJ databases">
        <authorList>
            <person name="Sun Q."/>
            <person name="Inoue M."/>
        </authorList>
    </citation>
    <scope>NUCLEOTIDE SEQUENCE</scope>
    <source>
        <strain evidence="5">VKM B-3255</strain>
    </source>
</reference>
<dbReference type="PANTHER" id="PTHR30363">
    <property type="entry name" value="HTH-TYPE TRANSCRIPTIONAL REGULATOR SRLR-RELATED"/>
    <property type="match status" value="1"/>
</dbReference>
<dbReference type="InterPro" id="IPR037171">
    <property type="entry name" value="NagB/RpiA_transferase-like"/>
</dbReference>
<dbReference type="PRINTS" id="PR00037">
    <property type="entry name" value="HTHLACR"/>
</dbReference>
<feature type="domain" description="HTH deoR-type" evidence="4">
    <location>
        <begin position="1"/>
        <end position="56"/>
    </location>
</feature>
<dbReference type="Pfam" id="PF00455">
    <property type="entry name" value="DeoRC"/>
    <property type="match status" value="1"/>
</dbReference>
<accession>A0ABS5R7R0</accession>
<dbReference type="SUPFAM" id="SSF46785">
    <property type="entry name" value="Winged helix' DNA-binding domain"/>
    <property type="match status" value="1"/>
</dbReference>
<sequence length="255" mass="27491">MSRRRSDLLQAVRASGSCSVTELALRLGVSTETIRRHLQPLIEEGTLLRFHGGVMLPERAEEPPFQRRMQVNREAKLRIAQLVKDRVEDGDSLFLDNGTTTAYVADALAARSRLTIVTHSAHIAYRLASRNGNRVFMAGGELGGEDAAAFGASAIAFISQFKLRYALLSVGAITRAGELADFHLFEAEFSRAAMAQAEETWVIADHSKFGREASVTVCPLAAVDAVLTDSAPPEAFAAQCLEAGVAIVTPADQHA</sequence>
<protein>
    <submittedName>
        <fullName evidence="5">DeoR/GlpR transcriptional regulator</fullName>
    </submittedName>
</protein>
<dbReference type="RefSeq" id="WP_213755544.1">
    <property type="nucleotide sequence ID" value="NZ_JAHCQH010000016.1"/>
</dbReference>
<gene>
    <name evidence="5" type="ORF">KIP89_11290</name>
</gene>
<dbReference type="SMART" id="SM00420">
    <property type="entry name" value="HTH_DEOR"/>
    <property type="match status" value="1"/>
</dbReference>
<dbReference type="InterPro" id="IPR001034">
    <property type="entry name" value="DeoR_HTH"/>
</dbReference>
<evidence type="ECO:0000313" key="5">
    <source>
        <dbReference type="EMBL" id="MBS9477694.1"/>
    </source>
</evidence>
<dbReference type="InterPro" id="IPR036390">
    <property type="entry name" value="WH_DNA-bd_sf"/>
</dbReference>
<keyword evidence="6" id="KW-1185">Reference proteome</keyword>
<dbReference type="InterPro" id="IPR036388">
    <property type="entry name" value="WH-like_DNA-bd_sf"/>
</dbReference>
<dbReference type="EMBL" id="JAHCQH010000016">
    <property type="protein sequence ID" value="MBS9477694.1"/>
    <property type="molecule type" value="Genomic_DNA"/>
</dbReference>
<keyword evidence="1" id="KW-0678">Repressor</keyword>
<dbReference type="Pfam" id="PF08220">
    <property type="entry name" value="HTH_DeoR"/>
    <property type="match status" value="1"/>
</dbReference>
<dbReference type="InterPro" id="IPR014036">
    <property type="entry name" value="DeoR-like_C"/>
</dbReference>
<dbReference type="InterPro" id="IPR050313">
    <property type="entry name" value="Carb_Metab_HTH_regulators"/>
</dbReference>
<dbReference type="SUPFAM" id="SSF100950">
    <property type="entry name" value="NagB/RpiA/CoA transferase-like"/>
    <property type="match status" value="1"/>
</dbReference>
<dbReference type="PROSITE" id="PS51000">
    <property type="entry name" value="HTH_DEOR_2"/>
    <property type="match status" value="1"/>
</dbReference>
<organism evidence="5 6">
    <name type="scientific">Ancylobacter radicis</name>
    <dbReference type="NCBI Taxonomy" id="2836179"/>
    <lineage>
        <taxon>Bacteria</taxon>
        <taxon>Pseudomonadati</taxon>
        <taxon>Pseudomonadota</taxon>
        <taxon>Alphaproteobacteria</taxon>
        <taxon>Hyphomicrobiales</taxon>
        <taxon>Xanthobacteraceae</taxon>
        <taxon>Ancylobacter</taxon>
    </lineage>
</organism>
<comment type="caution">
    <text evidence="5">The sequence shown here is derived from an EMBL/GenBank/DDBJ whole genome shotgun (WGS) entry which is preliminary data.</text>
</comment>
<evidence type="ECO:0000259" key="4">
    <source>
        <dbReference type="PROSITE" id="PS51000"/>
    </source>
</evidence>
<evidence type="ECO:0000256" key="1">
    <source>
        <dbReference type="ARBA" id="ARBA00022491"/>
    </source>
</evidence>
<evidence type="ECO:0000256" key="2">
    <source>
        <dbReference type="ARBA" id="ARBA00023015"/>
    </source>
</evidence>
<name>A0ABS5R7R0_9HYPH</name>
<dbReference type="Gene3D" id="1.10.10.10">
    <property type="entry name" value="Winged helix-like DNA-binding domain superfamily/Winged helix DNA-binding domain"/>
    <property type="match status" value="1"/>
</dbReference>